<feature type="domain" description="Protein kinase" evidence="7">
    <location>
        <begin position="39"/>
        <end position="323"/>
    </location>
</feature>
<evidence type="ECO:0000313" key="8">
    <source>
        <dbReference type="EMBL" id="KAF4362310.1"/>
    </source>
</evidence>
<reference evidence="10 11" key="1">
    <citation type="journal article" date="2020" name="bioRxiv">
        <title>Sequence and annotation of 42 cannabis genomes reveals extensive copy number variation in cannabinoid synthesis and pathogen resistance genes.</title>
        <authorList>
            <person name="Mckernan K.J."/>
            <person name="Helbert Y."/>
            <person name="Kane L.T."/>
            <person name="Ebling H."/>
            <person name="Zhang L."/>
            <person name="Liu B."/>
            <person name="Eaton Z."/>
            <person name="Mclaughlin S."/>
            <person name="Kingan S."/>
            <person name="Baybayan P."/>
            <person name="Concepcion G."/>
            <person name="Jordan M."/>
            <person name="Riva A."/>
            <person name="Barbazuk W."/>
            <person name="Harkins T."/>
        </authorList>
    </citation>
    <scope>NUCLEOTIDE SEQUENCE [LARGE SCALE GENOMIC DNA]</scope>
    <source>
        <strain evidence="10 11">cv. Jamaican Lion 4</strain>
        <strain evidence="9">Father</strain>
        <strain evidence="8">Mother</strain>
        <tissue evidence="8">Leaf</tissue>
    </source>
</reference>
<dbReference type="Pfam" id="PF00069">
    <property type="entry name" value="Pkinase"/>
    <property type="match status" value="1"/>
</dbReference>
<comment type="caution">
    <text evidence="8">The sequence shown here is derived from an EMBL/GenBank/DDBJ whole genome shotgun (WGS) entry which is preliminary data.</text>
</comment>
<dbReference type="PROSITE" id="PS00108">
    <property type="entry name" value="PROTEIN_KINASE_ST"/>
    <property type="match status" value="1"/>
</dbReference>
<organism evidence="8 10">
    <name type="scientific">Cannabis sativa</name>
    <name type="common">Hemp</name>
    <name type="synonym">Marijuana</name>
    <dbReference type="NCBI Taxonomy" id="3483"/>
    <lineage>
        <taxon>Eukaryota</taxon>
        <taxon>Viridiplantae</taxon>
        <taxon>Streptophyta</taxon>
        <taxon>Embryophyta</taxon>
        <taxon>Tracheophyta</taxon>
        <taxon>Spermatophyta</taxon>
        <taxon>Magnoliopsida</taxon>
        <taxon>eudicotyledons</taxon>
        <taxon>Gunneridae</taxon>
        <taxon>Pentapetalae</taxon>
        <taxon>rosids</taxon>
        <taxon>fabids</taxon>
        <taxon>Rosales</taxon>
        <taxon>Cannabaceae</taxon>
        <taxon>Cannabis</taxon>
    </lineage>
</organism>
<dbReference type="PANTHER" id="PTHR13954:SF6">
    <property type="entry name" value="NON-SPECIFIC SERINE_THREONINE PROTEIN KINASE"/>
    <property type="match status" value="1"/>
</dbReference>
<dbReference type="InterPro" id="IPR011009">
    <property type="entry name" value="Kinase-like_dom_sf"/>
</dbReference>
<dbReference type="Proteomes" id="UP000525078">
    <property type="component" value="Unassembled WGS sequence"/>
</dbReference>
<dbReference type="GO" id="GO:0036498">
    <property type="term" value="P:IRE1-mediated unfolded protein response"/>
    <property type="evidence" value="ECO:0007669"/>
    <property type="project" value="TreeGrafter"/>
</dbReference>
<dbReference type="EMBL" id="JAATIQ010000060">
    <property type="protein sequence ID" value="KAF4391289.1"/>
    <property type="molecule type" value="Genomic_DNA"/>
</dbReference>
<dbReference type="GO" id="GO:0005524">
    <property type="term" value="F:ATP binding"/>
    <property type="evidence" value="ECO:0007669"/>
    <property type="project" value="UniProtKB-KW"/>
</dbReference>
<dbReference type="InterPro" id="IPR038357">
    <property type="entry name" value="KEN_sf"/>
</dbReference>
<dbReference type="Gene3D" id="3.30.200.20">
    <property type="entry name" value="Phosphorylase Kinase, domain 1"/>
    <property type="match status" value="1"/>
</dbReference>
<keyword evidence="5" id="KW-0418">Kinase</keyword>
<dbReference type="SUPFAM" id="SSF56112">
    <property type="entry name" value="Protein kinase-like (PK-like)"/>
    <property type="match status" value="1"/>
</dbReference>
<sequence length="497" mass="57238">MSFIMDDDQLHNSEDMESDYSDTNTNLNKPRVISEKLTYFPDKIIGQGSYGSIVFEGLFDGSSVAVKRLQLEYYKIVGKEIKALEKSKNQHPNIVRYYGVEKDSNFFYIALERGVCDLDVFMRLCTSRHDPNNVSPSELLLRNSLFGDHRTVPSIKFLCRPTHFLVKLMSLKIMHRDLKPSNILIFKEEEEDESGISICAKICDMGISKPLPYNRSSITNTSYGTKGWQPPERINIHDQTNKISTAVDMFSLGCVLSFCITEGRSHPFDTRDGRNRNSNIADDKKNLEFLSYFGEAEDLISKLISKDPKSRPTAAEVLLHPMLWNSNVRNSFLYDISNRLVKLGRNSEFSKALEGIAIFDDLDRKILLIPIITYSYEFSKTLKTMGGTLQSYDLRSKRLLLTIDESKNISQEQLENNLANYGYDHFREWNFIDLLQSLGTLTHINIEGNIIEFDGQHLDGYIAPRFPKVFMEVYKVILNHYKEEEEFKSYFEEGMHA</sequence>
<dbReference type="PROSITE" id="PS50011">
    <property type="entry name" value="PROTEIN_KINASE_DOM"/>
    <property type="match status" value="1"/>
</dbReference>
<dbReference type="AlphaFoldDB" id="A0A7J6EX94"/>
<dbReference type="GO" id="GO:1990604">
    <property type="term" value="C:IRE1-TRAF2-ASK1 complex"/>
    <property type="evidence" value="ECO:0007669"/>
    <property type="project" value="TreeGrafter"/>
</dbReference>
<dbReference type="InterPro" id="IPR045133">
    <property type="entry name" value="IRE1/2-like"/>
</dbReference>
<dbReference type="EC" id="2.7.11.1" evidence="1"/>
<evidence type="ECO:0000313" key="10">
    <source>
        <dbReference type="Proteomes" id="UP000525078"/>
    </source>
</evidence>
<accession>A0A7J6EX94</accession>
<keyword evidence="3" id="KW-0808">Transferase</keyword>
<keyword evidence="4" id="KW-0547">Nucleotide-binding</keyword>
<name>A0A7J6EX94_CANSA</name>
<dbReference type="GO" id="GO:0004521">
    <property type="term" value="F:RNA endonuclease activity"/>
    <property type="evidence" value="ECO:0007669"/>
    <property type="project" value="InterPro"/>
</dbReference>
<dbReference type="EMBL" id="JAATIP010000185">
    <property type="protein sequence ID" value="KAF4362310.1"/>
    <property type="molecule type" value="Genomic_DNA"/>
</dbReference>
<dbReference type="Proteomes" id="UP000583929">
    <property type="component" value="Unassembled WGS sequence"/>
</dbReference>
<evidence type="ECO:0000313" key="11">
    <source>
        <dbReference type="Proteomes" id="UP000583929"/>
    </source>
</evidence>
<protein>
    <recommendedName>
        <fullName evidence="1">non-specific serine/threonine protein kinase</fullName>
        <ecNumber evidence="1">2.7.11.1</ecNumber>
    </recommendedName>
</protein>
<dbReference type="Gene3D" id="1.10.510.10">
    <property type="entry name" value="Transferase(Phosphotransferase) domain 1"/>
    <property type="match status" value="1"/>
</dbReference>
<dbReference type="PANTHER" id="PTHR13954">
    <property type="entry name" value="IRE1-RELATED"/>
    <property type="match status" value="1"/>
</dbReference>
<evidence type="ECO:0000256" key="1">
    <source>
        <dbReference type="ARBA" id="ARBA00012513"/>
    </source>
</evidence>
<dbReference type="Gene3D" id="1.20.1440.180">
    <property type="entry name" value="KEN domain"/>
    <property type="match status" value="1"/>
</dbReference>
<dbReference type="GO" id="GO:0004674">
    <property type="term" value="F:protein serine/threonine kinase activity"/>
    <property type="evidence" value="ECO:0007669"/>
    <property type="project" value="UniProtKB-KW"/>
</dbReference>
<keyword evidence="6" id="KW-0067">ATP-binding</keyword>
<keyword evidence="2" id="KW-0723">Serine/threonine-protein kinase</keyword>
<evidence type="ECO:0000256" key="5">
    <source>
        <dbReference type="ARBA" id="ARBA00022777"/>
    </source>
</evidence>
<gene>
    <name evidence="8" type="ORF">F8388_008194</name>
    <name evidence="9" type="ORF">G4B88_016599</name>
</gene>
<evidence type="ECO:0000259" key="7">
    <source>
        <dbReference type="PROSITE" id="PS50011"/>
    </source>
</evidence>
<dbReference type="FunFam" id="3.30.200.20:FF:000077">
    <property type="entry name" value="Putative Serine/threonine-protein kinase/endoribonuclease IRE1"/>
    <property type="match status" value="1"/>
</dbReference>
<dbReference type="InterPro" id="IPR000719">
    <property type="entry name" value="Prot_kinase_dom"/>
</dbReference>
<dbReference type="SMART" id="SM00220">
    <property type="entry name" value="S_TKc"/>
    <property type="match status" value="1"/>
</dbReference>
<evidence type="ECO:0000313" key="9">
    <source>
        <dbReference type="EMBL" id="KAF4391289.1"/>
    </source>
</evidence>
<evidence type="ECO:0000256" key="3">
    <source>
        <dbReference type="ARBA" id="ARBA00022679"/>
    </source>
</evidence>
<keyword evidence="11" id="KW-1185">Reference proteome</keyword>
<dbReference type="GO" id="GO:0051082">
    <property type="term" value="F:unfolded protein binding"/>
    <property type="evidence" value="ECO:0007669"/>
    <property type="project" value="TreeGrafter"/>
</dbReference>
<evidence type="ECO:0000256" key="6">
    <source>
        <dbReference type="ARBA" id="ARBA00022840"/>
    </source>
</evidence>
<proteinExistence type="predicted"/>
<evidence type="ECO:0000256" key="4">
    <source>
        <dbReference type="ARBA" id="ARBA00022741"/>
    </source>
</evidence>
<dbReference type="InterPro" id="IPR008271">
    <property type="entry name" value="Ser/Thr_kinase_AS"/>
</dbReference>
<evidence type="ECO:0000256" key="2">
    <source>
        <dbReference type="ARBA" id="ARBA00022527"/>
    </source>
</evidence>